<dbReference type="SUPFAM" id="SSF48179">
    <property type="entry name" value="6-phosphogluconate dehydrogenase C-terminal domain-like"/>
    <property type="match status" value="1"/>
</dbReference>
<organism evidence="7">
    <name type="scientific">marine metagenome</name>
    <dbReference type="NCBI Taxonomy" id="408172"/>
    <lineage>
        <taxon>unclassified sequences</taxon>
        <taxon>metagenomes</taxon>
        <taxon>ecological metagenomes</taxon>
    </lineage>
</organism>
<dbReference type="PANTHER" id="PTHR21708">
    <property type="entry name" value="PROBABLE 2-DEHYDROPANTOATE 2-REDUCTASE"/>
    <property type="match status" value="1"/>
</dbReference>
<accession>A0A381TK41</accession>
<dbReference type="Pfam" id="PF08546">
    <property type="entry name" value="ApbA_C"/>
    <property type="match status" value="1"/>
</dbReference>
<dbReference type="SUPFAM" id="SSF51735">
    <property type="entry name" value="NAD(P)-binding Rossmann-fold domains"/>
    <property type="match status" value="1"/>
</dbReference>
<dbReference type="GO" id="GO:0005737">
    <property type="term" value="C:cytoplasm"/>
    <property type="evidence" value="ECO:0007669"/>
    <property type="project" value="TreeGrafter"/>
</dbReference>
<evidence type="ECO:0000256" key="3">
    <source>
        <dbReference type="ARBA" id="ARBA00023002"/>
    </source>
</evidence>
<sequence length="313" mass="33285">MVITSLSIAILGSGAVGGYYGAKLANAGHKVTFLARGPHLQAIRDNGLMIRSVLGNLTVRANATDDASEVGHVDVVLVAVKTYDNKSALPMLKAMVGSNTVVLTLQNGVDSVDEVAGVIGEAPVLGGATYIATAVVSPGLIEQTGTHRQIVFGEVFGERNNLSTRVENLSRLLIEAEIEVEAVKDARIQLWEKLIYLSPFAGFTGASRLPAGPVWTDPEIRGLFMDAVGEVEQVARAHDIPVSDIIRQKIIDYMDSIPVATRSSLLIDLSQGKRLEVDALLGSVMRRGRKVDVATPVTSALYAVLKPHAGGRD</sequence>
<dbReference type="PANTHER" id="PTHR21708:SF26">
    <property type="entry name" value="2-DEHYDROPANTOATE 2-REDUCTASE"/>
    <property type="match status" value="1"/>
</dbReference>
<evidence type="ECO:0000256" key="4">
    <source>
        <dbReference type="SAM" id="Coils"/>
    </source>
</evidence>
<dbReference type="AlphaFoldDB" id="A0A381TK41"/>
<evidence type="ECO:0000256" key="2">
    <source>
        <dbReference type="ARBA" id="ARBA00022857"/>
    </source>
</evidence>
<dbReference type="EMBL" id="UINC01004732">
    <property type="protein sequence ID" value="SVA16472.1"/>
    <property type="molecule type" value="Genomic_DNA"/>
</dbReference>
<keyword evidence="3" id="KW-0560">Oxidoreductase</keyword>
<dbReference type="FunFam" id="1.10.1040.10:FF:000017">
    <property type="entry name" value="2-dehydropantoate 2-reductase"/>
    <property type="match status" value="1"/>
</dbReference>
<dbReference type="InterPro" id="IPR036291">
    <property type="entry name" value="NAD(P)-bd_dom_sf"/>
</dbReference>
<dbReference type="Gene3D" id="1.10.1040.10">
    <property type="entry name" value="N-(1-d-carboxylethyl)-l-norvaline Dehydrogenase, domain 2"/>
    <property type="match status" value="1"/>
</dbReference>
<dbReference type="NCBIfam" id="TIGR00745">
    <property type="entry name" value="apbA_panE"/>
    <property type="match status" value="1"/>
</dbReference>
<evidence type="ECO:0000259" key="6">
    <source>
        <dbReference type="Pfam" id="PF08546"/>
    </source>
</evidence>
<feature type="domain" description="Ketopantoate reductase C-terminal" evidence="6">
    <location>
        <begin position="189"/>
        <end position="307"/>
    </location>
</feature>
<evidence type="ECO:0000313" key="7">
    <source>
        <dbReference type="EMBL" id="SVA16472.1"/>
    </source>
</evidence>
<keyword evidence="4" id="KW-0175">Coiled coil</keyword>
<dbReference type="InterPro" id="IPR013332">
    <property type="entry name" value="KPR_N"/>
</dbReference>
<dbReference type="GO" id="GO:0015940">
    <property type="term" value="P:pantothenate biosynthetic process"/>
    <property type="evidence" value="ECO:0007669"/>
    <property type="project" value="InterPro"/>
</dbReference>
<dbReference type="FunFam" id="3.40.50.720:FF:000307">
    <property type="entry name" value="2-dehydropantoate 2-reductase"/>
    <property type="match status" value="1"/>
</dbReference>
<dbReference type="InterPro" id="IPR013752">
    <property type="entry name" value="KPA_reductase"/>
</dbReference>
<name>A0A381TK41_9ZZZZ</name>
<evidence type="ECO:0008006" key="8">
    <source>
        <dbReference type="Google" id="ProtNLM"/>
    </source>
</evidence>
<dbReference type="Gene3D" id="3.40.50.720">
    <property type="entry name" value="NAD(P)-binding Rossmann-like Domain"/>
    <property type="match status" value="1"/>
</dbReference>
<dbReference type="InterPro" id="IPR013328">
    <property type="entry name" value="6PGD_dom2"/>
</dbReference>
<dbReference type="InterPro" id="IPR008927">
    <property type="entry name" value="6-PGluconate_DH-like_C_sf"/>
</dbReference>
<dbReference type="Pfam" id="PF02558">
    <property type="entry name" value="ApbA"/>
    <property type="match status" value="1"/>
</dbReference>
<protein>
    <recommendedName>
        <fullName evidence="8">2-dehydropantoate 2-reductase</fullName>
    </recommendedName>
</protein>
<reference evidence="7" key="1">
    <citation type="submission" date="2018-05" db="EMBL/GenBank/DDBJ databases">
        <authorList>
            <person name="Lanie J.A."/>
            <person name="Ng W.-L."/>
            <person name="Kazmierczak K.M."/>
            <person name="Andrzejewski T.M."/>
            <person name="Davidsen T.M."/>
            <person name="Wayne K.J."/>
            <person name="Tettelin H."/>
            <person name="Glass J.I."/>
            <person name="Rusch D."/>
            <person name="Podicherti R."/>
            <person name="Tsui H.-C.T."/>
            <person name="Winkler M.E."/>
        </authorList>
    </citation>
    <scope>NUCLEOTIDE SEQUENCE</scope>
</reference>
<feature type="domain" description="Ketopantoate reductase N-terminal" evidence="5">
    <location>
        <begin position="8"/>
        <end position="155"/>
    </location>
</feature>
<dbReference type="InterPro" id="IPR051402">
    <property type="entry name" value="KPR-Related"/>
</dbReference>
<gene>
    <name evidence="7" type="ORF">METZ01_LOCUS69326</name>
</gene>
<dbReference type="InterPro" id="IPR003710">
    <property type="entry name" value="ApbA"/>
</dbReference>
<evidence type="ECO:0000256" key="1">
    <source>
        <dbReference type="ARBA" id="ARBA00007870"/>
    </source>
</evidence>
<feature type="coiled-coil region" evidence="4">
    <location>
        <begin position="159"/>
        <end position="186"/>
    </location>
</feature>
<evidence type="ECO:0000259" key="5">
    <source>
        <dbReference type="Pfam" id="PF02558"/>
    </source>
</evidence>
<keyword evidence="2" id="KW-0521">NADP</keyword>
<comment type="similarity">
    <text evidence="1">Belongs to the ketopantoate reductase family.</text>
</comment>
<dbReference type="GO" id="GO:0008677">
    <property type="term" value="F:2-dehydropantoate 2-reductase activity"/>
    <property type="evidence" value="ECO:0007669"/>
    <property type="project" value="InterPro"/>
</dbReference>
<proteinExistence type="inferred from homology"/>